<dbReference type="InterPro" id="IPR017907">
    <property type="entry name" value="Znf_RING_CS"/>
</dbReference>
<evidence type="ECO:0000256" key="5">
    <source>
        <dbReference type="SAM" id="MobiDB-lite"/>
    </source>
</evidence>
<reference evidence="8 9" key="2">
    <citation type="submission" date="2024-07" db="EMBL/GenBank/DDBJ databases">
        <authorList>
            <person name="Akdeniz Z."/>
        </authorList>
    </citation>
    <scope>NUCLEOTIDE SEQUENCE [LARGE SCALE GENOMIC DNA]</scope>
</reference>
<dbReference type="EMBL" id="CATOUU010001084">
    <property type="protein sequence ID" value="CAI9970923.1"/>
    <property type="molecule type" value="Genomic_DNA"/>
</dbReference>
<dbReference type="AlphaFoldDB" id="A0AA86RD95"/>
<dbReference type="GO" id="GO:0008270">
    <property type="term" value="F:zinc ion binding"/>
    <property type="evidence" value="ECO:0007669"/>
    <property type="project" value="UniProtKB-KW"/>
</dbReference>
<feature type="region of interest" description="Disordered" evidence="5">
    <location>
        <begin position="1"/>
        <end position="35"/>
    </location>
</feature>
<keyword evidence="2 4" id="KW-0863">Zinc-finger</keyword>
<feature type="compositionally biased region" description="Low complexity" evidence="5">
    <location>
        <begin position="1"/>
        <end position="32"/>
    </location>
</feature>
<evidence type="ECO:0000313" key="8">
    <source>
        <dbReference type="EMBL" id="CAL6034096.1"/>
    </source>
</evidence>
<reference evidence="7" key="1">
    <citation type="submission" date="2023-06" db="EMBL/GenBank/DDBJ databases">
        <authorList>
            <person name="Kurt Z."/>
        </authorList>
    </citation>
    <scope>NUCLEOTIDE SEQUENCE</scope>
</reference>
<evidence type="ECO:0000259" key="6">
    <source>
        <dbReference type="PROSITE" id="PS50089"/>
    </source>
</evidence>
<keyword evidence="3" id="KW-0862">Zinc</keyword>
<feature type="domain" description="RING-type" evidence="6">
    <location>
        <begin position="116"/>
        <end position="177"/>
    </location>
</feature>
<name>A0AA86RD95_9EUKA</name>
<dbReference type="InterPro" id="IPR013083">
    <property type="entry name" value="Znf_RING/FYVE/PHD"/>
</dbReference>
<evidence type="ECO:0000256" key="2">
    <source>
        <dbReference type="ARBA" id="ARBA00022771"/>
    </source>
</evidence>
<evidence type="ECO:0000256" key="3">
    <source>
        <dbReference type="ARBA" id="ARBA00022833"/>
    </source>
</evidence>
<dbReference type="EMBL" id="CAXDID020000127">
    <property type="protein sequence ID" value="CAL6034096.1"/>
    <property type="molecule type" value="Genomic_DNA"/>
</dbReference>
<evidence type="ECO:0000256" key="4">
    <source>
        <dbReference type="PROSITE-ProRule" id="PRU00175"/>
    </source>
</evidence>
<gene>
    <name evidence="8" type="ORF">HINF_LOCUS35287</name>
    <name evidence="7" type="ORF">HINF_LOCUS58568</name>
</gene>
<dbReference type="SMART" id="SM00184">
    <property type="entry name" value="RING"/>
    <property type="match status" value="2"/>
</dbReference>
<protein>
    <recommendedName>
        <fullName evidence="6">RING-type domain-containing protein</fullName>
    </recommendedName>
</protein>
<proteinExistence type="predicted"/>
<dbReference type="PROSITE" id="PS00518">
    <property type="entry name" value="ZF_RING_1"/>
    <property type="match status" value="1"/>
</dbReference>
<dbReference type="InterPro" id="IPR001841">
    <property type="entry name" value="Znf_RING"/>
</dbReference>
<dbReference type="Proteomes" id="UP001642409">
    <property type="component" value="Unassembled WGS sequence"/>
</dbReference>
<keyword evidence="9" id="KW-1185">Reference proteome</keyword>
<keyword evidence="1" id="KW-0479">Metal-binding</keyword>
<dbReference type="Gene3D" id="3.30.40.10">
    <property type="entry name" value="Zinc/RING finger domain, C3HC4 (zinc finger)"/>
    <property type="match status" value="1"/>
</dbReference>
<evidence type="ECO:0000256" key="1">
    <source>
        <dbReference type="ARBA" id="ARBA00022723"/>
    </source>
</evidence>
<dbReference type="PROSITE" id="PS50089">
    <property type="entry name" value="ZF_RING_2"/>
    <property type="match status" value="1"/>
</dbReference>
<dbReference type="SUPFAM" id="SSF57850">
    <property type="entry name" value="RING/U-box"/>
    <property type="match status" value="1"/>
</dbReference>
<evidence type="ECO:0000313" key="9">
    <source>
        <dbReference type="Proteomes" id="UP001642409"/>
    </source>
</evidence>
<sequence>MSSSESSESSTHSQQDPQSDSSSSNSSSSEQQTPFKVTTDQQLRLQFRNAIILGANNQNYAAYPKTDKELEVFQQEVATNSQLQQRLTIFDTTQFDEMPAGLVDFSQIMSSKSLRCTKCLSLFFNPISFIQCGHSYCPTCLYELLLKEKVEVKMKEDKSLTLAQHLINEDYPCPECKAISKTYKNRPLAQAVQSFIQGNPFEIVGANQYLPKQPTCSICKAEMSYQKKIQKHVDDEKELKLGFVTDFCIYCRRHICPACQEKNDIDQCGQKFVKKIGDYTAEDVSIIKDVESDLFCTMNFVEQEYLFSQMKREEVFQKFLDQIKRYYYLPVTQFIGSQTPIDKDMLCCSRCFSYLFDVACHYIRAQMRSDKPKCLCGSGCRLQYYNLEHAKECQHAGPGTRGDQTISIWG</sequence>
<accession>A0AA86RD95</accession>
<comment type="caution">
    <text evidence="7">The sequence shown here is derived from an EMBL/GenBank/DDBJ whole genome shotgun (WGS) entry which is preliminary data.</text>
</comment>
<evidence type="ECO:0000313" key="7">
    <source>
        <dbReference type="EMBL" id="CAI9970923.1"/>
    </source>
</evidence>
<organism evidence="7">
    <name type="scientific">Hexamita inflata</name>
    <dbReference type="NCBI Taxonomy" id="28002"/>
    <lineage>
        <taxon>Eukaryota</taxon>
        <taxon>Metamonada</taxon>
        <taxon>Diplomonadida</taxon>
        <taxon>Hexamitidae</taxon>
        <taxon>Hexamitinae</taxon>
        <taxon>Hexamita</taxon>
    </lineage>
</organism>